<dbReference type="OrthoDB" id="71707at2"/>
<gene>
    <name evidence="1" type="ORF">FC26_GL001703</name>
</gene>
<organism evidence="1 2">
    <name type="scientific">Paucilactobacillus vaccinostercus DSM 20634</name>
    <dbReference type="NCBI Taxonomy" id="1423813"/>
    <lineage>
        <taxon>Bacteria</taxon>
        <taxon>Bacillati</taxon>
        <taxon>Bacillota</taxon>
        <taxon>Bacilli</taxon>
        <taxon>Lactobacillales</taxon>
        <taxon>Lactobacillaceae</taxon>
        <taxon>Paucilactobacillus</taxon>
    </lineage>
</organism>
<proteinExistence type="predicted"/>
<dbReference type="Proteomes" id="UP000051733">
    <property type="component" value="Unassembled WGS sequence"/>
</dbReference>
<evidence type="ECO:0000313" key="2">
    <source>
        <dbReference type="Proteomes" id="UP000051733"/>
    </source>
</evidence>
<dbReference type="RefSeq" id="WP_057778939.1">
    <property type="nucleotide sequence ID" value="NZ_AYYY01000025.1"/>
</dbReference>
<keyword evidence="2" id="KW-1185">Reference proteome</keyword>
<dbReference type="EMBL" id="AYYY01000025">
    <property type="protein sequence ID" value="KRM61626.1"/>
    <property type="molecule type" value="Genomic_DNA"/>
</dbReference>
<comment type="caution">
    <text evidence="1">The sequence shown here is derived from an EMBL/GenBank/DDBJ whole genome shotgun (WGS) entry which is preliminary data.</text>
</comment>
<reference evidence="1 2" key="1">
    <citation type="journal article" date="2015" name="Genome Announc.">
        <title>Expanding the biotechnology potential of lactobacilli through comparative genomics of 213 strains and associated genera.</title>
        <authorList>
            <person name="Sun Z."/>
            <person name="Harris H.M."/>
            <person name="McCann A."/>
            <person name="Guo C."/>
            <person name="Argimon S."/>
            <person name="Zhang W."/>
            <person name="Yang X."/>
            <person name="Jeffery I.B."/>
            <person name="Cooney J.C."/>
            <person name="Kagawa T.F."/>
            <person name="Liu W."/>
            <person name="Song Y."/>
            <person name="Salvetti E."/>
            <person name="Wrobel A."/>
            <person name="Rasinkangas P."/>
            <person name="Parkhill J."/>
            <person name="Rea M.C."/>
            <person name="O'Sullivan O."/>
            <person name="Ritari J."/>
            <person name="Douillard F.P."/>
            <person name="Paul Ross R."/>
            <person name="Yang R."/>
            <person name="Briner A.E."/>
            <person name="Felis G.E."/>
            <person name="de Vos W.M."/>
            <person name="Barrangou R."/>
            <person name="Klaenhammer T.R."/>
            <person name="Caufield P.W."/>
            <person name="Cui Y."/>
            <person name="Zhang H."/>
            <person name="O'Toole P.W."/>
        </authorList>
    </citation>
    <scope>NUCLEOTIDE SEQUENCE [LARGE SCALE GENOMIC DNA]</scope>
    <source>
        <strain evidence="1 2">DSM 20634</strain>
    </source>
</reference>
<dbReference type="AlphaFoldDB" id="A0A0R2A536"/>
<evidence type="ECO:0000313" key="1">
    <source>
        <dbReference type="EMBL" id="KRM61626.1"/>
    </source>
</evidence>
<name>A0A0R2A536_9LACO</name>
<dbReference type="STRING" id="1423813.FC26_GL001703"/>
<accession>A0A0R2A536</accession>
<dbReference type="PATRIC" id="fig|1423813.3.peg.1730"/>
<protein>
    <recommendedName>
        <fullName evidence="3">SpoVT-AbrB domain-containing protein</fullName>
    </recommendedName>
</protein>
<sequence>MIVKSRKVGNAIVVTIPNELAIPENVEFEPVIDAEGNLVFKRVNELSSEEQVDIVKFMHQYRPLMEKLKDK</sequence>
<evidence type="ECO:0008006" key="3">
    <source>
        <dbReference type="Google" id="ProtNLM"/>
    </source>
</evidence>